<evidence type="ECO:0000259" key="6">
    <source>
        <dbReference type="Pfam" id="PF05826"/>
    </source>
</evidence>
<accession>A0A9N9S8U4</accession>
<dbReference type="GO" id="GO:0016042">
    <property type="term" value="P:lipid catabolic process"/>
    <property type="evidence" value="ECO:0007669"/>
    <property type="project" value="UniProtKB-KW"/>
</dbReference>
<keyword evidence="4" id="KW-0443">Lipid metabolism</keyword>
<feature type="domain" description="Phospholipase A2-like central" evidence="6">
    <location>
        <begin position="87"/>
        <end position="118"/>
    </location>
</feature>
<dbReference type="Gene3D" id="1.20.90.10">
    <property type="entry name" value="Phospholipase A2 domain"/>
    <property type="match status" value="1"/>
</dbReference>
<evidence type="ECO:0000256" key="3">
    <source>
        <dbReference type="ARBA" id="ARBA00022963"/>
    </source>
</evidence>
<gene>
    <name evidence="7" type="ORF">PHAECO_LOCUS58</name>
</gene>
<dbReference type="GO" id="GO:0050482">
    <property type="term" value="P:arachidonate secretion"/>
    <property type="evidence" value="ECO:0007669"/>
    <property type="project" value="InterPro"/>
</dbReference>
<protein>
    <recommendedName>
        <fullName evidence="2">phospholipase A2</fullName>
        <ecNumber evidence="2">3.1.1.4</ecNumber>
    </recommendedName>
    <alternativeName>
        <fullName evidence="5">Phosphatidylcholine 2-acylhydrolase</fullName>
    </alternativeName>
</protein>
<evidence type="ECO:0000313" key="7">
    <source>
        <dbReference type="EMBL" id="CAG9813411.1"/>
    </source>
</evidence>
<dbReference type="GO" id="GO:0004623">
    <property type="term" value="F:phospholipase A2 activity"/>
    <property type="evidence" value="ECO:0007669"/>
    <property type="project" value="UniProtKB-EC"/>
</dbReference>
<dbReference type="PANTHER" id="PTHR12253">
    <property type="entry name" value="RH14732P"/>
    <property type="match status" value="1"/>
</dbReference>
<dbReference type="OrthoDB" id="6075074at2759"/>
<dbReference type="Proteomes" id="UP001153737">
    <property type="component" value="Chromosome 1"/>
</dbReference>
<keyword evidence="8" id="KW-1185">Reference proteome</keyword>
<evidence type="ECO:0000256" key="4">
    <source>
        <dbReference type="ARBA" id="ARBA00023098"/>
    </source>
</evidence>
<dbReference type="SUPFAM" id="SSF48619">
    <property type="entry name" value="Phospholipase A2, PLA2"/>
    <property type="match status" value="1"/>
</dbReference>
<dbReference type="Pfam" id="PF05826">
    <property type="entry name" value="Phospholip_A2_2"/>
    <property type="match status" value="1"/>
</dbReference>
<proteinExistence type="predicted"/>
<dbReference type="InterPro" id="IPR036444">
    <property type="entry name" value="PLipase_A2_dom_sf"/>
</dbReference>
<dbReference type="EMBL" id="OU896707">
    <property type="protein sequence ID" value="CAG9813411.1"/>
    <property type="molecule type" value="Genomic_DNA"/>
</dbReference>
<keyword evidence="3" id="KW-0442">Lipid degradation</keyword>
<organism evidence="7 8">
    <name type="scientific">Phaedon cochleariae</name>
    <name type="common">Mustard beetle</name>
    <dbReference type="NCBI Taxonomy" id="80249"/>
    <lineage>
        <taxon>Eukaryota</taxon>
        <taxon>Metazoa</taxon>
        <taxon>Ecdysozoa</taxon>
        <taxon>Arthropoda</taxon>
        <taxon>Hexapoda</taxon>
        <taxon>Insecta</taxon>
        <taxon>Pterygota</taxon>
        <taxon>Neoptera</taxon>
        <taxon>Endopterygota</taxon>
        <taxon>Coleoptera</taxon>
        <taxon>Polyphaga</taxon>
        <taxon>Cucujiformia</taxon>
        <taxon>Chrysomeloidea</taxon>
        <taxon>Chrysomelidae</taxon>
        <taxon>Chrysomelinae</taxon>
        <taxon>Chrysomelini</taxon>
        <taxon>Phaedon</taxon>
    </lineage>
</organism>
<reference evidence="7" key="1">
    <citation type="submission" date="2022-01" db="EMBL/GenBank/DDBJ databases">
        <authorList>
            <person name="King R."/>
        </authorList>
    </citation>
    <scope>NUCLEOTIDE SEQUENCE</scope>
</reference>
<evidence type="ECO:0000256" key="1">
    <source>
        <dbReference type="ARBA" id="ARBA00001913"/>
    </source>
</evidence>
<evidence type="ECO:0000313" key="8">
    <source>
        <dbReference type="Proteomes" id="UP001153737"/>
    </source>
</evidence>
<dbReference type="InterPro" id="IPR016090">
    <property type="entry name" value="PLA2-like_dom"/>
</dbReference>
<comment type="cofactor">
    <cofactor evidence="1">
        <name>Ca(2+)</name>
        <dbReference type="ChEBI" id="CHEBI:29108"/>
    </cofactor>
</comment>
<dbReference type="GO" id="GO:0006644">
    <property type="term" value="P:phospholipid metabolic process"/>
    <property type="evidence" value="ECO:0007669"/>
    <property type="project" value="InterPro"/>
</dbReference>
<evidence type="ECO:0000256" key="2">
    <source>
        <dbReference type="ARBA" id="ARBA00013278"/>
    </source>
</evidence>
<dbReference type="EC" id="3.1.1.4" evidence="2"/>
<evidence type="ECO:0000256" key="5">
    <source>
        <dbReference type="ARBA" id="ARBA00029903"/>
    </source>
</evidence>
<dbReference type="AlphaFoldDB" id="A0A9N9S8U4"/>
<reference evidence="7" key="2">
    <citation type="submission" date="2022-10" db="EMBL/GenBank/DDBJ databases">
        <authorList>
            <consortium name="ENA_rothamsted_submissions"/>
            <consortium name="culmorum"/>
            <person name="King R."/>
        </authorList>
    </citation>
    <scope>NUCLEOTIDE SEQUENCE</scope>
</reference>
<name>A0A9N9S8U4_PHACE</name>
<sequence length="150" mass="17636">MRWFTPPAQHKAIFVQGPKVATLETGWPLTRLTAKKPKRWVSHAWLKRFRNPNAGSQDIFALHSMKFDEWVSESIKAQYRAILRGACFRACLKRVRTSDANLVGKLFFNVVQTKCFVLKPKRKCMRTSWWGKCEKYKTFKQAILRDNLPY</sequence>